<organism evidence="2 3">
    <name type="scientific">Candidatus Enterococcus moelleringii</name>
    <dbReference type="NCBI Taxonomy" id="2815325"/>
    <lineage>
        <taxon>Bacteria</taxon>
        <taxon>Bacillati</taxon>
        <taxon>Bacillota</taxon>
        <taxon>Bacilli</taxon>
        <taxon>Lactobacillales</taxon>
        <taxon>Enterococcaceae</taxon>
        <taxon>Enterococcus</taxon>
    </lineage>
</organism>
<dbReference type="SUPFAM" id="SSF55729">
    <property type="entry name" value="Acyl-CoA N-acyltransferases (Nat)"/>
    <property type="match status" value="1"/>
</dbReference>
<dbReference type="CDD" id="cd04301">
    <property type="entry name" value="NAT_SF"/>
    <property type="match status" value="1"/>
</dbReference>
<comment type="caution">
    <text evidence="2">The sequence shown here is derived from an EMBL/GenBank/DDBJ whole genome shotgun (WGS) entry which is preliminary data.</text>
</comment>
<reference evidence="2 3" key="1">
    <citation type="submission" date="2021-03" db="EMBL/GenBank/DDBJ databases">
        <title>Enterococcal diversity collection.</title>
        <authorList>
            <person name="Gilmore M.S."/>
            <person name="Schwartzman J."/>
            <person name="Van Tyne D."/>
            <person name="Martin M."/>
            <person name="Earl A.M."/>
            <person name="Manson A.L."/>
            <person name="Straub T."/>
            <person name="Salamzade R."/>
            <person name="Saavedra J."/>
            <person name="Lebreton F."/>
            <person name="Prichula J."/>
            <person name="Schaufler K."/>
            <person name="Gaca A."/>
            <person name="Sgardioli B."/>
            <person name="Wagenaar J."/>
            <person name="Strong T."/>
        </authorList>
    </citation>
    <scope>NUCLEOTIDE SEQUENCE [LARGE SCALE GENOMIC DNA]</scope>
    <source>
        <strain evidence="2 3">669A</strain>
    </source>
</reference>
<feature type="domain" description="N-acetyltransferase" evidence="1">
    <location>
        <begin position="15"/>
        <end position="145"/>
    </location>
</feature>
<dbReference type="InterPro" id="IPR000182">
    <property type="entry name" value="GNAT_dom"/>
</dbReference>
<proteinExistence type="predicted"/>
<dbReference type="RefSeq" id="WP_207673067.1">
    <property type="nucleotide sequence ID" value="NZ_JAFREM010000013.1"/>
</dbReference>
<sequence length="145" mass="16239">MFKLNKNSVQTTTTEGIVCVPGIALDEWEIVKSFWDFDASWQNSIDSVQAVPEQFVYVLVRRDSEIVGYGIVEKATGDVPQFAVRPDFRRKGIGQGIISTLMQYTETGELRFVNVDDSCDGCINFLRDMGAEITSGQYEMLLPLA</sequence>
<gene>
    <name evidence="2" type="ORF">JZO70_08175</name>
</gene>
<dbReference type="PROSITE" id="PS51186">
    <property type="entry name" value="GNAT"/>
    <property type="match status" value="1"/>
</dbReference>
<evidence type="ECO:0000313" key="3">
    <source>
        <dbReference type="Proteomes" id="UP000664601"/>
    </source>
</evidence>
<dbReference type="InterPro" id="IPR016181">
    <property type="entry name" value="Acyl_CoA_acyltransferase"/>
</dbReference>
<accession>A0ABS3LAM3</accession>
<dbReference type="Pfam" id="PF00583">
    <property type="entry name" value="Acetyltransf_1"/>
    <property type="match status" value="1"/>
</dbReference>
<evidence type="ECO:0000259" key="1">
    <source>
        <dbReference type="PROSITE" id="PS51186"/>
    </source>
</evidence>
<name>A0ABS3LAM3_9ENTE</name>
<keyword evidence="3" id="KW-1185">Reference proteome</keyword>
<protein>
    <submittedName>
        <fullName evidence="2">GNAT family N-acetyltransferase</fullName>
    </submittedName>
</protein>
<dbReference type="EMBL" id="JAFREM010000013">
    <property type="protein sequence ID" value="MBO1306135.1"/>
    <property type="molecule type" value="Genomic_DNA"/>
</dbReference>
<dbReference type="Gene3D" id="3.40.630.30">
    <property type="match status" value="1"/>
</dbReference>
<dbReference type="Proteomes" id="UP000664601">
    <property type="component" value="Unassembled WGS sequence"/>
</dbReference>
<evidence type="ECO:0000313" key="2">
    <source>
        <dbReference type="EMBL" id="MBO1306135.1"/>
    </source>
</evidence>